<dbReference type="Pfam" id="PF00293">
    <property type="entry name" value="NUDIX"/>
    <property type="match status" value="1"/>
</dbReference>
<name>A0A1X6WP82_9ENTE</name>
<dbReference type="AlphaFoldDB" id="A0A1X6WP82"/>
<dbReference type="InterPro" id="IPR009267">
    <property type="entry name" value="NTP_transf_6"/>
</dbReference>
<proteinExistence type="predicted"/>
<dbReference type="GO" id="GO:0016787">
    <property type="term" value="F:hydrolase activity"/>
    <property type="evidence" value="ECO:0007669"/>
    <property type="project" value="UniProtKB-KW"/>
</dbReference>
<dbReference type="InterPro" id="IPR015797">
    <property type="entry name" value="NUDIX_hydrolase-like_dom_sf"/>
</dbReference>
<dbReference type="PROSITE" id="PS51462">
    <property type="entry name" value="NUDIX"/>
    <property type="match status" value="1"/>
</dbReference>
<dbReference type="Gene3D" id="3.90.79.10">
    <property type="entry name" value="Nucleoside Triphosphate Pyrophosphohydrolase"/>
    <property type="match status" value="1"/>
</dbReference>
<dbReference type="Proteomes" id="UP000195918">
    <property type="component" value="Unassembled WGS sequence"/>
</dbReference>
<keyword evidence="1" id="KW-0378">Hydrolase</keyword>
<dbReference type="RefSeq" id="WP_256958410.1">
    <property type="nucleotide sequence ID" value="NZ_FWFD01000008.1"/>
</dbReference>
<accession>A0A1X6WP82</accession>
<reference evidence="4" key="1">
    <citation type="submission" date="2017-02" db="EMBL/GenBank/DDBJ databases">
        <authorList>
            <person name="Dridi B."/>
        </authorList>
    </citation>
    <scope>NUCLEOTIDE SEQUENCE [LARGE SCALE GENOMIC DNA]</scope>
    <source>
        <strain evidence="4">bH819</strain>
    </source>
</reference>
<dbReference type="EMBL" id="FWFD01000008">
    <property type="protein sequence ID" value="SLM85476.1"/>
    <property type="molecule type" value="Genomic_DNA"/>
</dbReference>
<protein>
    <submittedName>
        <fullName evidence="3">Mll5052 protein</fullName>
    </submittedName>
</protein>
<evidence type="ECO:0000313" key="3">
    <source>
        <dbReference type="EMBL" id="SLM85476.1"/>
    </source>
</evidence>
<sequence>MKLKTYDLGKISDEQLIIAMIVAKYKGRNVYVRHKDRTTFEIPGGHREPNETIEECAKRELMEETGAIKFTIKPLFILGVEKEGLEDYGQVFMAEIEEFSDKLEYEMEEVVFLDGEPMKYTYPDIQAEIIKRLKQDTEVFGVNQPLQKQIKVLQYILEKNHSLYQIIKEVSKYNLPNYYVGGGAITQTVWNYLLNKPLNHGISDVDIVYYDTDLSEEKESNIINTVKNNFTLNEYDIDVANESRVHLWYEEAFGKKINAYKSVEEAISTWPTTATSIGVRLEGEELIVFAPYGMNDLFKGIVCPNRLMIDEAVYNNKVAKWKKRWEELDYKKW</sequence>
<dbReference type="SUPFAM" id="SSF55811">
    <property type="entry name" value="Nudix"/>
    <property type="match status" value="1"/>
</dbReference>
<organism evidence="3 4">
    <name type="scientific">Vagococcus fluvialis bH819</name>
    <dbReference type="NCBI Taxonomy" id="1255619"/>
    <lineage>
        <taxon>Bacteria</taxon>
        <taxon>Bacillati</taxon>
        <taxon>Bacillota</taxon>
        <taxon>Bacilli</taxon>
        <taxon>Lactobacillales</taxon>
        <taxon>Enterococcaceae</taxon>
        <taxon>Vagococcus</taxon>
    </lineage>
</organism>
<dbReference type="PANTHER" id="PTHR39166">
    <property type="entry name" value="BLL1166 PROTEIN"/>
    <property type="match status" value="1"/>
</dbReference>
<dbReference type="CDD" id="cd04665">
    <property type="entry name" value="NUDIX_RppH"/>
    <property type="match status" value="1"/>
</dbReference>
<evidence type="ECO:0000259" key="2">
    <source>
        <dbReference type="PROSITE" id="PS51462"/>
    </source>
</evidence>
<dbReference type="InterPro" id="IPR020084">
    <property type="entry name" value="NUDIX_hydrolase_CS"/>
</dbReference>
<dbReference type="PANTHER" id="PTHR39166:SF1">
    <property type="entry name" value="BLL1166 PROTEIN"/>
    <property type="match status" value="1"/>
</dbReference>
<evidence type="ECO:0000256" key="1">
    <source>
        <dbReference type="ARBA" id="ARBA00022801"/>
    </source>
</evidence>
<gene>
    <name evidence="3" type="ORF">FM121_05210</name>
</gene>
<dbReference type="PROSITE" id="PS00893">
    <property type="entry name" value="NUDIX_BOX"/>
    <property type="match status" value="1"/>
</dbReference>
<dbReference type="InterPro" id="IPR000086">
    <property type="entry name" value="NUDIX_hydrolase_dom"/>
</dbReference>
<feature type="domain" description="Nudix hydrolase" evidence="2">
    <location>
        <begin position="12"/>
        <end position="138"/>
    </location>
</feature>
<evidence type="ECO:0000313" key="4">
    <source>
        <dbReference type="Proteomes" id="UP000195918"/>
    </source>
</evidence>
<keyword evidence="4" id="KW-1185">Reference proteome</keyword>
<dbReference type="InterPro" id="IPR014078">
    <property type="entry name" value="Nudix_YtkD"/>
</dbReference>
<dbReference type="Pfam" id="PF06042">
    <property type="entry name" value="NTP_transf_6"/>
    <property type="match status" value="1"/>
</dbReference>